<feature type="signal peptide" evidence="9">
    <location>
        <begin position="1"/>
        <end position="36"/>
    </location>
</feature>
<evidence type="ECO:0000256" key="4">
    <source>
        <dbReference type="ARBA" id="ARBA00022801"/>
    </source>
</evidence>
<dbReference type="Pfam" id="PF00150">
    <property type="entry name" value="Cellulase"/>
    <property type="match status" value="1"/>
</dbReference>
<keyword evidence="5" id="KW-0136">Cellulose degradation</keyword>
<keyword evidence="7" id="KW-0624">Polysaccharide degradation</keyword>
<name>A0A378XYL4_PAEPO</name>
<dbReference type="EMBL" id="UGSC01000001">
    <property type="protein sequence ID" value="SUA69698.1"/>
    <property type="molecule type" value="Genomic_DNA"/>
</dbReference>
<evidence type="ECO:0000256" key="7">
    <source>
        <dbReference type="ARBA" id="ARBA00023326"/>
    </source>
</evidence>
<dbReference type="RefSeq" id="WP_019687245.1">
    <property type="nucleotide sequence ID" value="NZ_LDIE01000042.1"/>
</dbReference>
<protein>
    <recommendedName>
        <fullName evidence="3">cellulase</fullName>
        <ecNumber evidence="3">3.2.1.4</ecNumber>
    </recommendedName>
</protein>
<evidence type="ECO:0000256" key="1">
    <source>
        <dbReference type="ARBA" id="ARBA00000966"/>
    </source>
</evidence>
<evidence type="ECO:0000256" key="2">
    <source>
        <dbReference type="ARBA" id="ARBA00005641"/>
    </source>
</evidence>
<evidence type="ECO:0000259" key="10">
    <source>
        <dbReference type="Pfam" id="PF00150"/>
    </source>
</evidence>
<evidence type="ECO:0000256" key="8">
    <source>
        <dbReference type="RuleBase" id="RU361153"/>
    </source>
</evidence>
<feature type="domain" description="Mannanase galactose-binding" evidence="11">
    <location>
        <begin position="347"/>
        <end position="489"/>
    </location>
</feature>
<evidence type="ECO:0000313" key="12">
    <source>
        <dbReference type="EMBL" id="SUA69698.1"/>
    </source>
</evidence>
<dbReference type="SUPFAM" id="SSF51445">
    <property type="entry name" value="(Trans)glycosidases"/>
    <property type="match status" value="1"/>
</dbReference>
<dbReference type="GO" id="GO:0030245">
    <property type="term" value="P:cellulose catabolic process"/>
    <property type="evidence" value="ECO:0007669"/>
    <property type="project" value="UniProtKB-KW"/>
</dbReference>
<dbReference type="Proteomes" id="UP000254400">
    <property type="component" value="Unassembled WGS sequence"/>
</dbReference>
<keyword evidence="6 8" id="KW-0326">Glycosidase</keyword>
<dbReference type="SUPFAM" id="SSF49785">
    <property type="entry name" value="Galactose-binding domain-like"/>
    <property type="match status" value="1"/>
</dbReference>
<dbReference type="InterPro" id="IPR018087">
    <property type="entry name" value="Glyco_hydro_5_CS"/>
</dbReference>
<feature type="chain" id="PRO_5016772510" description="cellulase" evidence="9">
    <location>
        <begin position="37"/>
        <end position="493"/>
    </location>
</feature>
<reference evidence="12 13" key="1">
    <citation type="submission" date="2018-06" db="EMBL/GenBank/DDBJ databases">
        <authorList>
            <consortium name="Pathogen Informatics"/>
            <person name="Doyle S."/>
        </authorList>
    </citation>
    <scope>NUCLEOTIDE SEQUENCE [LARGE SCALE GENOMIC DNA]</scope>
    <source>
        <strain evidence="12 13">NCTC10343</strain>
    </source>
</reference>
<dbReference type="AlphaFoldDB" id="A0A378XYL4"/>
<dbReference type="GO" id="GO:0008810">
    <property type="term" value="F:cellulase activity"/>
    <property type="evidence" value="ECO:0007669"/>
    <property type="project" value="UniProtKB-EC"/>
</dbReference>
<dbReference type="Pfam" id="PF21253">
    <property type="entry name" value="Mann_GBD_bact"/>
    <property type="match status" value="1"/>
</dbReference>
<sequence length="493" mass="53727">MKMSFNSFTKSLTMILLFSLLTLLFQAVIPATPASAAACANPVSYFGEMKASGNKINGSKTNRPMMVKGASFFWSNWSGPFWNTTTVNRMVDEFQVEIVRAAYGVDPSGNPYNTADESKVRDVVNAAIAKGIYVIIDWHSHDAHNNVNAAKSFFSRMAQEYGSYDNVIFEIYNEPTQVSWGTIKSYAEQVIPAIRQHSDNLIVVGTPFWSQSVDQAANDPITSSGNIAYTLHFYAGSHFQSLRDKANYAMSKGIPLFVTEMGFVNADGDGGINYDSTNQWLDWMNQNNLSWANWAINDKTEGASIFNTNGSLTAGGNYLKSILAGHAPYAEWRQNAACGGSSANTLYDFEGSTQGWTGSNISDGPWSVNEWSSKGSNSLKADIIMSANSQHYLLLSQSRNLSGKTTLSATVKHASWDSAGDGLHAKIYAKTGSGWAWYAGKAVKINSFGDTTLSFNLTSIPNLDDVREIGVQFLASENSSGKSAVYVDNVTLQ</sequence>
<keyword evidence="9" id="KW-0732">Signal</keyword>
<organism evidence="12 13">
    <name type="scientific">Paenibacillus polymyxa</name>
    <name type="common">Bacillus polymyxa</name>
    <dbReference type="NCBI Taxonomy" id="1406"/>
    <lineage>
        <taxon>Bacteria</taxon>
        <taxon>Bacillati</taxon>
        <taxon>Bacillota</taxon>
        <taxon>Bacilli</taxon>
        <taxon>Bacillales</taxon>
        <taxon>Paenibacillaceae</taxon>
        <taxon>Paenibacillus</taxon>
    </lineage>
</organism>
<evidence type="ECO:0000256" key="5">
    <source>
        <dbReference type="ARBA" id="ARBA00023001"/>
    </source>
</evidence>
<feature type="domain" description="Glycoside hydrolase family 5" evidence="10">
    <location>
        <begin position="61"/>
        <end position="299"/>
    </location>
</feature>
<dbReference type="Gene3D" id="2.60.120.260">
    <property type="entry name" value="Galactose-binding domain-like"/>
    <property type="match status" value="1"/>
</dbReference>
<comment type="similarity">
    <text evidence="2 8">Belongs to the glycosyl hydrolase 5 (cellulase A) family.</text>
</comment>
<comment type="catalytic activity">
    <reaction evidence="1">
        <text>Endohydrolysis of (1-&gt;4)-beta-D-glucosidic linkages in cellulose, lichenin and cereal beta-D-glucans.</text>
        <dbReference type="EC" id="3.2.1.4"/>
    </reaction>
</comment>
<keyword evidence="4 8" id="KW-0378">Hydrolase</keyword>
<keyword evidence="7" id="KW-0119">Carbohydrate metabolism</keyword>
<dbReference type="PROSITE" id="PS00659">
    <property type="entry name" value="GLYCOSYL_HYDROL_F5"/>
    <property type="match status" value="1"/>
</dbReference>
<evidence type="ECO:0000313" key="13">
    <source>
        <dbReference type="Proteomes" id="UP000254400"/>
    </source>
</evidence>
<dbReference type="EC" id="3.2.1.4" evidence="3"/>
<proteinExistence type="inferred from homology"/>
<dbReference type="InterPro" id="IPR017853">
    <property type="entry name" value="GH"/>
</dbReference>
<dbReference type="PANTHER" id="PTHR34142:SF1">
    <property type="entry name" value="GLYCOSIDE HYDROLASE FAMILY 5 DOMAIN-CONTAINING PROTEIN"/>
    <property type="match status" value="1"/>
</dbReference>
<dbReference type="InterPro" id="IPR001547">
    <property type="entry name" value="Glyco_hydro_5"/>
</dbReference>
<dbReference type="Gene3D" id="3.20.20.80">
    <property type="entry name" value="Glycosidases"/>
    <property type="match status" value="1"/>
</dbReference>
<evidence type="ECO:0000256" key="3">
    <source>
        <dbReference type="ARBA" id="ARBA00012601"/>
    </source>
</evidence>
<dbReference type="InterPro" id="IPR008979">
    <property type="entry name" value="Galactose-bd-like_sf"/>
</dbReference>
<evidence type="ECO:0000256" key="6">
    <source>
        <dbReference type="ARBA" id="ARBA00023295"/>
    </source>
</evidence>
<dbReference type="PANTHER" id="PTHR34142">
    <property type="entry name" value="ENDO-BETA-1,4-GLUCANASE A"/>
    <property type="match status" value="1"/>
</dbReference>
<dbReference type="InterPro" id="IPR049475">
    <property type="entry name" value="Mann_GBD_bact"/>
</dbReference>
<gene>
    <name evidence="12" type="primary">celA1</name>
    <name evidence="12" type="ORF">NCTC10343_02563</name>
</gene>
<evidence type="ECO:0000259" key="11">
    <source>
        <dbReference type="Pfam" id="PF21253"/>
    </source>
</evidence>
<accession>A0A378XYL4</accession>
<evidence type="ECO:0000256" key="9">
    <source>
        <dbReference type="SAM" id="SignalP"/>
    </source>
</evidence>